<name>A0A1I5T2J7_9BACT</name>
<gene>
    <name evidence="1" type="ORF">SAMN04515674_105338</name>
</gene>
<evidence type="ECO:0000313" key="2">
    <source>
        <dbReference type="Proteomes" id="UP000199306"/>
    </source>
</evidence>
<proteinExistence type="predicted"/>
<reference evidence="1 2" key="1">
    <citation type="submission" date="2016-10" db="EMBL/GenBank/DDBJ databases">
        <authorList>
            <person name="de Groot N.N."/>
        </authorList>
    </citation>
    <scope>NUCLEOTIDE SEQUENCE [LARGE SCALE GENOMIC DNA]</scope>
    <source>
        <strain evidence="2">E92,LMG 26720,CCM 7988</strain>
    </source>
</reference>
<dbReference type="EMBL" id="FOXH01000005">
    <property type="protein sequence ID" value="SFP77188.1"/>
    <property type="molecule type" value="Genomic_DNA"/>
</dbReference>
<evidence type="ECO:0000313" key="1">
    <source>
        <dbReference type="EMBL" id="SFP77188.1"/>
    </source>
</evidence>
<protein>
    <submittedName>
        <fullName evidence="1">Uncharacterized protein</fullName>
    </submittedName>
</protein>
<keyword evidence="2" id="KW-1185">Reference proteome</keyword>
<accession>A0A1I5T2J7</accession>
<organism evidence="1 2">
    <name type="scientific">Pseudarcicella hirudinis</name>
    <dbReference type="NCBI Taxonomy" id="1079859"/>
    <lineage>
        <taxon>Bacteria</taxon>
        <taxon>Pseudomonadati</taxon>
        <taxon>Bacteroidota</taxon>
        <taxon>Cytophagia</taxon>
        <taxon>Cytophagales</taxon>
        <taxon>Flectobacillaceae</taxon>
        <taxon>Pseudarcicella</taxon>
    </lineage>
</organism>
<dbReference type="Proteomes" id="UP000199306">
    <property type="component" value="Unassembled WGS sequence"/>
</dbReference>
<dbReference type="RefSeq" id="WP_092016967.1">
    <property type="nucleotide sequence ID" value="NZ_FOXH01000005.1"/>
</dbReference>
<dbReference type="AlphaFoldDB" id="A0A1I5T2J7"/>
<sequence length="190" mass="22829">MTKKPYNRIVDGLKKCNKCEIIKPIEQFGKTYRSKCIQCCYELRLIKSNIEGKKKSVKKRVTYTKRNNKFTFEEAKAWNFKNLKPTNYKEYKQMYRDGKLPVRMCSIGHYQKHIEYTSLSNFIPVREKRFTLDEFKDWVLKNLYPAVKDSNTWDKYTKGQYPELPNIPEQVVLKPHKHYPGFKWGYVFGN</sequence>